<gene>
    <name evidence="7" type="ORF">HG537_0H01900</name>
</gene>
<sequence length="322" mass="35813">MAGNENKENDLILESETGSTVTFPQTPAHLVKRSVSTVFKQSNIDDLEKLDVGGAGCDAPVKNISPLRRACVQQGRLPLASKDNNRANSFGIQQQQQNSLYKKRKPFERVPLGPSEQILANPRRLKKYGSVLGYNGLPKMKSLVLKDVGQGDEQECNDEDDDEDDSVLRLKLREALNNSDGTKEVEGLFGKTGGLQQLIRESGKDEEDFEDREIEYCPPKHEPLPYVPDGHVPLLKEDIEKLTTFRSPYLIEDECSKSSEESGFLDLEDIESGEEDEEMSEISDYSGKKHANALSGRAILELEPRYAGEGLSARELNDLVGE</sequence>
<keyword evidence="4" id="KW-0963">Cytoplasm</keyword>
<keyword evidence="5" id="KW-0539">Nucleus</keyword>
<evidence type="ECO:0000256" key="6">
    <source>
        <dbReference type="SAM" id="MobiDB-lite"/>
    </source>
</evidence>
<dbReference type="EMBL" id="CP059274">
    <property type="protein sequence ID" value="QLQ82428.1"/>
    <property type="molecule type" value="Genomic_DNA"/>
</dbReference>
<protein>
    <submittedName>
        <fullName evidence="7">Uncharacterized protein</fullName>
    </submittedName>
</protein>
<proteinExistence type="inferred from homology"/>
<dbReference type="Pfam" id="PF04856">
    <property type="entry name" value="Securin"/>
    <property type="match status" value="1"/>
</dbReference>
<feature type="region of interest" description="Disordered" evidence="6">
    <location>
        <begin position="257"/>
        <end position="288"/>
    </location>
</feature>
<evidence type="ECO:0000313" key="7">
    <source>
        <dbReference type="EMBL" id="QLQ82428.1"/>
    </source>
</evidence>
<reference evidence="7 8" key="1">
    <citation type="submission" date="2020-06" db="EMBL/GenBank/DDBJ databases">
        <title>The yeast mating-type switching endonuclease HO is a domesticated member of an unorthodox homing genetic element family.</title>
        <authorList>
            <person name="Coughlan A.Y."/>
            <person name="Lombardi L."/>
            <person name="Braun-Galleani S."/>
            <person name="Martos A.R."/>
            <person name="Galeote V."/>
            <person name="Bigey F."/>
            <person name="Dequin S."/>
            <person name="Byrne K.P."/>
            <person name="Wolfe K.H."/>
        </authorList>
    </citation>
    <scope>NUCLEOTIDE SEQUENCE [LARGE SCALE GENOMIC DNA]</scope>
    <source>
        <strain evidence="7 8">CBS2947</strain>
    </source>
</reference>
<evidence type="ECO:0000256" key="3">
    <source>
        <dbReference type="ARBA" id="ARBA00009264"/>
    </source>
</evidence>
<dbReference type="InterPro" id="IPR006940">
    <property type="entry name" value="Securin_separation_inhibitor"/>
</dbReference>
<evidence type="ECO:0000256" key="4">
    <source>
        <dbReference type="ARBA" id="ARBA00022490"/>
    </source>
</evidence>
<comment type="similarity">
    <text evidence="3">Belongs to the securin family.</text>
</comment>
<feature type="region of interest" description="Disordered" evidence="6">
    <location>
        <begin position="82"/>
        <end position="104"/>
    </location>
</feature>
<dbReference type="OrthoDB" id="4065086at2759"/>
<dbReference type="GO" id="GO:0005634">
    <property type="term" value="C:nucleus"/>
    <property type="evidence" value="ECO:0007669"/>
    <property type="project" value="UniProtKB-SubCell"/>
</dbReference>
<comment type="subcellular location">
    <subcellularLocation>
        <location evidence="2">Cytoplasm</location>
    </subcellularLocation>
    <subcellularLocation>
        <location evidence="1">Nucleus</location>
    </subcellularLocation>
</comment>
<name>A0A7H9HXH3_9SACH</name>
<evidence type="ECO:0000256" key="1">
    <source>
        <dbReference type="ARBA" id="ARBA00004123"/>
    </source>
</evidence>
<accession>A0A7H9HXH3</accession>
<keyword evidence="8" id="KW-1185">Reference proteome</keyword>
<dbReference type="GO" id="GO:0005737">
    <property type="term" value="C:cytoplasm"/>
    <property type="evidence" value="ECO:0007669"/>
    <property type="project" value="UniProtKB-SubCell"/>
</dbReference>
<evidence type="ECO:0000256" key="5">
    <source>
        <dbReference type="ARBA" id="ARBA00023242"/>
    </source>
</evidence>
<dbReference type="AlphaFoldDB" id="A0A7H9HXH3"/>
<dbReference type="GO" id="GO:0051276">
    <property type="term" value="P:chromosome organization"/>
    <property type="evidence" value="ECO:0007669"/>
    <property type="project" value="InterPro"/>
</dbReference>
<evidence type="ECO:0000256" key="2">
    <source>
        <dbReference type="ARBA" id="ARBA00004496"/>
    </source>
</evidence>
<feature type="compositionally biased region" description="Polar residues" evidence="6">
    <location>
        <begin position="86"/>
        <end position="100"/>
    </location>
</feature>
<organism evidence="7 8">
    <name type="scientific">Torulaspora globosa</name>
    <dbReference type="NCBI Taxonomy" id="48254"/>
    <lineage>
        <taxon>Eukaryota</taxon>
        <taxon>Fungi</taxon>
        <taxon>Dikarya</taxon>
        <taxon>Ascomycota</taxon>
        <taxon>Saccharomycotina</taxon>
        <taxon>Saccharomycetes</taxon>
        <taxon>Saccharomycetales</taxon>
        <taxon>Saccharomycetaceae</taxon>
        <taxon>Torulaspora</taxon>
    </lineage>
</organism>
<evidence type="ECO:0000313" key="8">
    <source>
        <dbReference type="Proteomes" id="UP000510647"/>
    </source>
</evidence>
<feature type="compositionally biased region" description="Acidic residues" evidence="6">
    <location>
        <begin position="266"/>
        <end position="281"/>
    </location>
</feature>
<dbReference type="Proteomes" id="UP000510647">
    <property type="component" value="Chromosome 8"/>
</dbReference>